<evidence type="ECO:0000313" key="9">
    <source>
        <dbReference type="EMBL" id="TBU88180.1"/>
    </source>
</evidence>
<dbReference type="InterPro" id="IPR036890">
    <property type="entry name" value="HATPase_C_sf"/>
</dbReference>
<feature type="modified residue" description="4-aspartylphosphate" evidence="5">
    <location>
        <position position="623"/>
    </location>
</feature>
<dbReference type="Gene3D" id="3.30.450.20">
    <property type="entry name" value="PAS domain"/>
    <property type="match status" value="1"/>
</dbReference>
<dbReference type="OrthoDB" id="6973808at2"/>
<comment type="caution">
    <text evidence="9">The sequence shown here is derived from an EMBL/GenBank/DDBJ whole genome shotgun (WGS) entry which is preliminary data.</text>
</comment>
<dbReference type="PANTHER" id="PTHR43065:SF42">
    <property type="entry name" value="TWO-COMPONENT SENSOR PPRA"/>
    <property type="match status" value="1"/>
</dbReference>
<dbReference type="PANTHER" id="PTHR43065">
    <property type="entry name" value="SENSOR HISTIDINE KINASE"/>
    <property type="match status" value="1"/>
</dbReference>
<gene>
    <name evidence="10" type="ORF">DNK34_12765</name>
    <name evidence="9" type="ORF">DNK44_18950</name>
</gene>
<dbReference type="SUPFAM" id="SSF47384">
    <property type="entry name" value="Homodimeric domain of signal transducing histidine kinase"/>
    <property type="match status" value="1"/>
</dbReference>
<keyword evidence="3 5" id="KW-0597">Phosphoprotein</keyword>
<dbReference type="SUPFAM" id="SSF52172">
    <property type="entry name" value="CheY-like"/>
    <property type="match status" value="1"/>
</dbReference>
<keyword evidence="4 9" id="KW-0418">Kinase</keyword>
<dbReference type="SMART" id="SM00388">
    <property type="entry name" value="HisKA"/>
    <property type="match status" value="1"/>
</dbReference>
<dbReference type="RefSeq" id="WP_131174824.1">
    <property type="nucleotide sequence ID" value="NZ_QJUL01000032.1"/>
</dbReference>
<dbReference type="InterPro" id="IPR005467">
    <property type="entry name" value="His_kinase_dom"/>
</dbReference>
<dbReference type="InterPro" id="IPR001789">
    <property type="entry name" value="Sig_transdc_resp-reg_receiver"/>
</dbReference>
<dbReference type="Pfam" id="PF00512">
    <property type="entry name" value="HisKA"/>
    <property type="match status" value="1"/>
</dbReference>
<dbReference type="SUPFAM" id="SSF55874">
    <property type="entry name" value="ATPase domain of HSP90 chaperone/DNA topoisomerase II/histidine kinase"/>
    <property type="match status" value="1"/>
</dbReference>
<dbReference type="GO" id="GO:0000155">
    <property type="term" value="F:phosphorelay sensor kinase activity"/>
    <property type="evidence" value="ECO:0007669"/>
    <property type="project" value="InterPro"/>
</dbReference>
<evidence type="ECO:0000259" key="8">
    <source>
        <dbReference type="PROSITE" id="PS50113"/>
    </source>
</evidence>
<dbReference type="Gene3D" id="3.30.565.10">
    <property type="entry name" value="Histidine kinase-like ATPase, C-terminal domain"/>
    <property type="match status" value="1"/>
</dbReference>
<dbReference type="PROSITE" id="PS50109">
    <property type="entry name" value="HIS_KIN"/>
    <property type="match status" value="1"/>
</dbReference>
<evidence type="ECO:0000256" key="5">
    <source>
        <dbReference type="PROSITE-ProRule" id="PRU00169"/>
    </source>
</evidence>
<dbReference type="EMBL" id="QJUM01000013">
    <property type="protein sequence ID" value="TBV05496.1"/>
    <property type="molecule type" value="Genomic_DNA"/>
</dbReference>
<dbReference type="InterPro" id="IPR011006">
    <property type="entry name" value="CheY-like_superfamily"/>
</dbReference>
<evidence type="ECO:0000313" key="10">
    <source>
        <dbReference type="EMBL" id="TBV05496.1"/>
    </source>
</evidence>
<dbReference type="PROSITE" id="PS50110">
    <property type="entry name" value="RESPONSE_REGULATORY"/>
    <property type="match status" value="1"/>
</dbReference>
<dbReference type="Gene3D" id="3.40.50.2300">
    <property type="match status" value="1"/>
</dbReference>
<keyword evidence="4 9" id="KW-0808">Transferase</keyword>
<evidence type="ECO:0000256" key="4">
    <source>
        <dbReference type="ARBA" id="ARBA00022777"/>
    </source>
</evidence>
<dbReference type="Proteomes" id="UP000293172">
    <property type="component" value="Unassembled WGS sequence"/>
</dbReference>
<dbReference type="Proteomes" id="UP000291334">
    <property type="component" value="Unassembled WGS sequence"/>
</dbReference>
<dbReference type="InterPro" id="IPR003594">
    <property type="entry name" value="HATPase_dom"/>
</dbReference>
<sequence>MSVDRSPALRVLICAPYGRDAASVATLLEQNGYATRICASLGEVAEVLDDRVGVVLATEEAFAARTESLQRKLEAQAPWSDVPFVLLAARQGDSAWGSERARLRLPRIATNTIVLERPLSSLSLLSSVASALRGRQKQFQIRDQLRELADSRQALLASESELRLITDSLPVLVAFIDKQLCCRFVNRACESWFDLSPEHVLGRNVQEVIGHTRFDQRLAGMQGALAGVEMRLQVPWPRADGRRRVADVRYLPRRDGAGEVDGFHVFVLDITDSKKLEEGLRDTAELLEQKVDARTAELHEEMASRAQAEAALRQSQKMEAVGQLTGGIAHDFNNMLTGIIGAIDIMKRRIASGRVDDLDRFMDAATISANRAAGLTQRLLTFSRRQSLEARPIDVHQLLGSLEELIRRTVNERIVLHMRYEHGLALALADANQLESAILNLTINARDAMPFGGQLQLHTSLVELDEADIVTLPDLQVGRYLLITLTDSGSGMSAEVLEKVFDPFFTTKPVGQGTGLGLSMVYGFARQSGGQVTIHSEPGAGTTVRLYLPAVETSASHGLIEEESVSPSGRGQRVLLVEDDAAVRLLVAEVLDELGYDTVDAAEPQAAIALLASDMTLDMLVSDVGLPGMSGRQLAEIARQHRPELPILFVTGYADHSSTVLPGSNMDIISKPFSMTDLANKLSDMLATKG</sequence>
<evidence type="ECO:0000259" key="7">
    <source>
        <dbReference type="PROSITE" id="PS50110"/>
    </source>
</evidence>
<evidence type="ECO:0000313" key="11">
    <source>
        <dbReference type="Proteomes" id="UP000291334"/>
    </source>
</evidence>
<dbReference type="EC" id="2.7.13.3" evidence="2"/>
<dbReference type="PRINTS" id="PR00344">
    <property type="entry name" value="BCTRLSENSOR"/>
</dbReference>
<dbReference type="Pfam" id="PF02518">
    <property type="entry name" value="HATPase_c"/>
    <property type="match status" value="1"/>
</dbReference>
<name>A0A4Q9QXE0_9GAMM</name>
<dbReference type="SUPFAM" id="SSF55785">
    <property type="entry name" value="PYP-like sensor domain (PAS domain)"/>
    <property type="match status" value="1"/>
</dbReference>
<dbReference type="InterPro" id="IPR000014">
    <property type="entry name" value="PAS"/>
</dbReference>
<accession>A0A4Q9QXE0</accession>
<dbReference type="InterPro" id="IPR013656">
    <property type="entry name" value="PAS_4"/>
</dbReference>
<dbReference type="SMART" id="SM00387">
    <property type="entry name" value="HATPase_c"/>
    <property type="match status" value="1"/>
</dbReference>
<dbReference type="Gene3D" id="1.10.287.130">
    <property type="match status" value="1"/>
</dbReference>
<dbReference type="NCBIfam" id="TIGR00229">
    <property type="entry name" value="sensory_box"/>
    <property type="match status" value="1"/>
</dbReference>
<evidence type="ECO:0000256" key="2">
    <source>
        <dbReference type="ARBA" id="ARBA00012438"/>
    </source>
</evidence>
<dbReference type="InterPro" id="IPR004358">
    <property type="entry name" value="Sig_transdc_His_kin-like_C"/>
</dbReference>
<dbReference type="CDD" id="cd00082">
    <property type="entry name" value="HisKA"/>
    <property type="match status" value="1"/>
</dbReference>
<dbReference type="SMART" id="SM00091">
    <property type="entry name" value="PAS"/>
    <property type="match status" value="1"/>
</dbReference>
<dbReference type="EMBL" id="QJUL01000032">
    <property type="protein sequence ID" value="TBU88180.1"/>
    <property type="molecule type" value="Genomic_DNA"/>
</dbReference>
<dbReference type="Pfam" id="PF00072">
    <property type="entry name" value="Response_reg"/>
    <property type="match status" value="1"/>
</dbReference>
<dbReference type="SMART" id="SM00448">
    <property type="entry name" value="REC"/>
    <property type="match status" value="1"/>
</dbReference>
<dbReference type="InterPro" id="IPR003661">
    <property type="entry name" value="HisK_dim/P_dom"/>
</dbReference>
<dbReference type="InterPro" id="IPR036097">
    <property type="entry name" value="HisK_dim/P_sf"/>
</dbReference>
<keyword evidence="11" id="KW-1185">Reference proteome</keyword>
<evidence type="ECO:0000256" key="3">
    <source>
        <dbReference type="ARBA" id="ARBA00022553"/>
    </source>
</evidence>
<dbReference type="InterPro" id="IPR000700">
    <property type="entry name" value="PAS-assoc_C"/>
</dbReference>
<dbReference type="Pfam" id="PF08448">
    <property type="entry name" value="PAS_4"/>
    <property type="match status" value="1"/>
</dbReference>
<dbReference type="InterPro" id="IPR035965">
    <property type="entry name" value="PAS-like_dom_sf"/>
</dbReference>
<feature type="domain" description="PAC" evidence="8">
    <location>
        <begin position="226"/>
        <end position="282"/>
    </location>
</feature>
<feature type="domain" description="Response regulatory" evidence="7">
    <location>
        <begin position="573"/>
        <end position="686"/>
    </location>
</feature>
<dbReference type="AlphaFoldDB" id="A0A4Q9QXE0"/>
<proteinExistence type="predicted"/>
<evidence type="ECO:0000313" key="12">
    <source>
        <dbReference type="Proteomes" id="UP000293172"/>
    </source>
</evidence>
<reference evidence="11 12" key="1">
    <citation type="submission" date="2018-06" db="EMBL/GenBank/DDBJ databases">
        <title>Three novel Pseudomonas species isolated from symptomatic oak.</title>
        <authorList>
            <person name="Bueno-Gonzalez V."/>
            <person name="Brady C."/>
        </authorList>
    </citation>
    <scope>NUCLEOTIDE SEQUENCE [LARGE SCALE GENOMIC DNA]</scope>
    <source>
        <strain evidence="10 11">P26B</strain>
        <strain evidence="9 12">P6B</strain>
    </source>
</reference>
<evidence type="ECO:0000256" key="1">
    <source>
        <dbReference type="ARBA" id="ARBA00000085"/>
    </source>
</evidence>
<evidence type="ECO:0000259" key="6">
    <source>
        <dbReference type="PROSITE" id="PS50109"/>
    </source>
</evidence>
<organism evidence="9 12">
    <name type="scientific">Phytopseudomonas dryadis</name>
    <dbReference type="NCBI Taxonomy" id="2487520"/>
    <lineage>
        <taxon>Bacteria</taxon>
        <taxon>Pseudomonadati</taxon>
        <taxon>Pseudomonadota</taxon>
        <taxon>Gammaproteobacteria</taxon>
        <taxon>Pseudomonadales</taxon>
        <taxon>Pseudomonadaceae</taxon>
        <taxon>Phytopseudomonas</taxon>
    </lineage>
</organism>
<comment type="catalytic activity">
    <reaction evidence="1">
        <text>ATP + protein L-histidine = ADP + protein N-phospho-L-histidine.</text>
        <dbReference type="EC" id="2.7.13.3"/>
    </reaction>
</comment>
<dbReference type="PROSITE" id="PS50113">
    <property type="entry name" value="PAC"/>
    <property type="match status" value="1"/>
</dbReference>
<protein>
    <recommendedName>
        <fullName evidence="2">histidine kinase</fullName>
        <ecNumber evidence="2">2.7.13.3</ecNumber>
    </recommendedName>
</protein>
<dbReference type="CDD" id="cd00130">
    <property type="entry name" value="PAS"/>
    <property type="match status" value="1"/>
</dbReference>
<feature type="domain" description="Histidine kinase" evidence="6">
    <location>
        <begin position="327"/>
        <end position="552"/>
    </location>
</feature>